<dbReference type="Gramene" id="OBART11G12190.1">
    <property type="protein sequence ID" value="OBART11G12190.1"/>
    <property type="gene ID" value="OBART11G12190"/>
</dbReference>
<dbReference type="PaxDb" id="65489-OBART11G12190.1"/>
<name>A0A0D3HLE9_9ORYZ</name>
<evidence type="ECO:0000313" key="2">
    <source>
        <dbReference type="Proteomes" id="UP000026960"/>
    </source>
</evidence>
<dbReference type="AlphaFoldDB" id="A0A0D3HLE9"/>
<dbReference type="EnsemblPlants" id="OBART11G12190.1">
    <property type="protein sequence ID" value="OBART11G12190.1"/>
    <property type="gene ID" value="OBART11G12190"/>
</dbReference>
<evidence type="ECO:0000313" key="1">
    <source>
        <dbReference type="EnsemblPlants" id="OBART11G12190.1"/>
    </source>
</evidence>
<reference evidence="1" key="2">
    <citation type="submission" date="2015-03" db="UniProtKB">
        <authorList>
            <consortium name="EnsemblPlants"/>
        </authorList>
    </citation>
    <scope>IDENTIFICATION</scope>
</reference>
<dbReference type="HOGENOM" id="CLU_2577721_0_0_1"/>
<protein>
    <submittedName>
        <fullName evidence="1">Uncharacterized protein</fullName>
    </submittedName>
</protein>
<proteinExistence type="predicted"/>
<sequence>MGFHGDYSSAPPPPQRTRRRRSLLFSGGRPFPGCPHMRAFSTAEAREEIEAAMDSKETVYFDDVAACVHDAAGETLPTTTT</sequence>
<keyword evidence="2" id="KW-1185">Reference proteome</keyword>
<accession>A0A0D3HLE9</accession>
<reference evidence="1" key="1">
    <citation type="journal article" date="2009" name="Rice">
        <title>De Novo Next Generation Sequencing of Plant Genomes.</title>
        <authorList>
            <person name="Rounsley S."/>
            <person name="Marri P.R."/>
            <person name="Yu Y."/>
            <person name="He R."/>
            <person name="Sisneros N."/>
            <person name="Goicoechea J.L."/>
            <person name="Lee S.J."/>
            <person name="Angelova A."/>
            <person name="Kudrna D."/>
            <person name="Luo M."/>
            <person name="Affourtit J."/>
            <person name="Desany B."/>
            <person name="Knight J."/>
            <person name="Niazi F."/>
            <person name="Egholm M."/>
            <person name="Wing R.A."/>
        </authorList>
    </citation>
    <scope>NUCLEOTIDE SEQUENCE [LARGE SCALE GENOMIC DNA]</scope>
    <source>
        <strain evidence="1">cv. IRGC 105608</strain>
    </source>
</reference>
<organism evidence="1">
    <name type="scientific">Oryza barthii</name>
    <dbReference type="NCBI Taxonomy" id="65489"/>
    <lineage>
        <taxon>Eukaryota</taxon>
        <taxon>Viridiplantae</taxon>
        <taxon>Streptophyta</taxon>
        <taxon>Embryophyta</taxon>
        <taxon>Tracheophyta</taxon>
        <taxon>Spermatophyta</taxon>
        <taxon>Magnoliopsida</taxon>
        <taxon>Liliopsida</taxon>
        <taxon>Poales</taxon>
        <taxon>Poaceae</taxon>
        <taxon>BOP clade</taxon>
        <taxon>Oryzoideae</taxon>
        <taxon>Oryzeae</taxon>
        <taxon>Oryzinae</taxon>
        <taxon>Oryza</taxon>
    </lineage>
</organism>
<dbReference type="Proteomes" id="UP000026960">
    <property type="component" value="Chromosome 11"/>
</dbReference>